<keyword evidence="2" id="KW-0812">Transmembrane</keyword>
<dbReference type="KEGG" id="cvn:111103094"/>
<dbReference type="AlphaFoldDB" id="A0A8B8AKZ1"/>
<feature type="region of interest" description="Disordered" evidence="1">
    <location>
        <begin position="348"/>
        <end position="371"/>
    </location>
</feature>
<evidence type="ECO:0000256" key="1">
    <source>
        <dbReference type="SAM" id="MobiDB-lite"/>
    </source>
</evidence>
<protein>
    <submittedName>
        <fullName evidence="4">Uncharacterized protein LOC111103094</fullName>
    </submittedName>
</protein>
<name>A0A8B8AKZ1_CRAVI</name>
<reference evidence="4" key="1">
    <citation type="submission" date="2025-08" db="UniProtKB">
        <authorList>
            <consortium name="RefSeq"/>
        </authorList>
    </citation>
    <scope>IDENTIFICATION</scope>
    <source>
        <tissue evidence="4">Whole sample</tissue>
    </source>
</reference>
<evidence type="ECO:0000313" key="4">
    <source>
        <dbReference type="RefSeq" id="XP_022291821.1"/>
    </source>
</evidence>
<proteinExistence type="predicted"/>
<keyword evidence="2" id="KW-1133">Transmembrane helix</keyword>
<dbReference type="Proteomes" id="UP000694844">
    <property type="component" value="Chromosome 7"/>
</dbReference>
<evidence type="ECO:0000313" key="3">
    <source>
        <dbReference type="Proteomes" id="UP000694844"/>
    </source>
</evidence>
<sequence length="371" mass="41509">MALQKFSVFGLIVGYTFGVIEGNRDFPLEKKHTSIPACYGSTYHSFVNADCSSDSAVTYPYTLFVGAKPKTLNCSTYDNDYAQDYVDGSTLQRDCCKVINLTNDCTDGYNDHNITLFKKQCIAKNKCVRWPVVWKPTHNMSCSNPSEYNEYSNFAYLEYYCIKKLSIRTVNSNTKFSSTNGPLYLTSCDVNQYQNGILERNVTCRISTSNTSTIQVWIMDLRFNPGSTQKVVIGNHLLGSPDANFFKPTLKYDSASSVVNVTFETTSESTEFLWLGFIANNSNTNIEIVCDVREETYISSHTSPLTEDEKKNGMMIAGIGGGIGFLAICVIVGVAIYRRMKKMKKSSQVSDDSQILPNHEERRANESLPGN</sequence>
<dbReference type="GeneID" id="111103094"/>
<organism evidence="3 4">
    <name type="scientific">Crassostrea virginica</name>
    <name type="common">Eastern oyster</name>
    <dbReference type="NCBI Taxonomy" id="6565"/>
    <lineage>
        <taxon>Eukaryota</taxon>
        <taxon>Metazoa</taxon>
        <taxon>Spiralia</taxon>
        <taxon>Lophotrochozoa</taxon>
        <taxon>Mollusca</taxon>
        <taxon>Bivalvia</taxon>
        <taxon>Autobranchia</taxon>
        <taxon>Pteriomorphia</taxon>
        <taxon>Ostreida</taxon>
        <taxon>Ostreoidea</taxon>
        <taxon>Ostreidae</taxon>
        <taxon>Crassostrea</taxon>
    </lineage>
</organism>
<accession>A0A8B8AKZ1</accession>
<feature type="transmembrane region" description="Helical" evidence="2">
    <location>
        <begin position="314"/>
        <end position="337"/>
    </location>
</feature>
<evidence type="ECO:0000256" key="2">
    <source>
        <dbReference type="SAM" id="Phobius"/>
    </source>
</evidence>
<dbReference type="RefSeq" id="XP_022291821.1">
    <property type="nucleotide sequence ID" value="XM_022436113.1"/>
</dbReference>
<keyword evidence="2" id="KW-0472">Membrane</keyword>
<gene>
    <name evidence="4" type="primary">LOC111103094</name>
</gene>
<keyword evidence="3" id="KW-1185">Reference proteome</keyword>
<dbReference type="OrthoDB" id="6153408at2759"/>